<dbReference type="GO" id="GO:0003824">
    <property type="term" value="F:catalytic activity"/>
    <property type="evidence" value="ECO:0007669"/>
    <property type="project" value="InterPro"/>
</dbReference>
<dbReference type="InterPro" id="IPR035994">
    <property type="entry name" value="Nucleoside_phosphorylase_sf"/>
</dbReference>
<protein>
    <submittedName>
        <fullName evidence="7">Ankyrin repeat protein</fullName>
    </submittedName>
</protein>
<feature type="repeat" description="ANK" evidence="3">
    <location>
        <begin position="1396"/>
        <end position="1428"/>
    </location>
</feature>
<evidence type="ECO:0000259" key="5">
    <source>
        <dbReference type="Pfam" id="PF22939"/>
    </source>
</evidence>
<dbReference type="SMART" id="SM00248">
    <property type="entry name" value="ANK"/>
    <property type="match status" value="18"/>
</dbReference>
<feature type="repeat" description="ANK" evidence="3">
    <location>
        <begin position="1537"/>
        <end position="1573"/>
    </location>
</feature>
<dbReference type="PANTHER" id="PTHR24198">
    <property type="entry name" value="ANKYRIN REPEAT AND PROTEIN KINASE DOMAIN-CONTAINING PROTEIN"/>
    <property type="match status" value="1"/>
</dbReference>
<dbReference type="PRINTS" id="PR01415">
    <property type="entry name" value="ANKYRIN"/>
</dbReference>
<organism evidence="7 8">
    <name type="scientific">Colletotrichum chrysophilum</name>
    <dbReference type="NCBI Taxonomy" id="1836956"/>
    <lineage>
        <taxon>Eukaryota</taxon>
        <taxon>Fungi</taxon>
        <taxon>Dikarya</taxon>
        <taxon>Ascomycota</taxon>
        <taxon>Pezizomycotina</taxon>
        <taxon>Sordariomycetes</taxon>
        <taxon>Hypocreomycetidae</taxon>
        <taxon>Glomerellales</taxon>
        <taxon>Glomerellaceae</taxon>
        <taxon>Colletotrichum</taxon>
        <taxon>Colletotrichum gloeosporioides species complex</taxon>
    </lineage>
</organism>
<feature type="domain" description="Nephrocystin 3-like N-terminal" evidence="6">
    <location>
        <begin position="409"/>
        <end position="574"/>
    </location>
</feature>
<evidence type="ECO:0000313" key="7">
    <source>
        <dbReference type="EMBL" id="KAK1855763.1"/>
    </source>
</evidence>
<proteinExistence type="predicted"/>
<dbReference type="InterPro" id="IPR056884">
    <property type="entry name" value="NPHP3-like_N"/>
</dbReference>
<dbReference type="GO" id="GO:0009116">
    <property type="term" value="P:nucleoside metabolic process"/>
    <property type="evidence" value="ECO:0007669"/>
    <property type="project" value="InterPro"/>
</dbReference>
<dbReference type="SUPFAM" id="SSF53167">
    <property type="entry name" value="Purine and uridine phosphorylases"/>
    <property type="match status" value="1"/>
</dbReference>
<sequence length="1664" mass="183274">MEGHASSKKRRHDDEDAEDAKAQGKRANVQSKDDLDRYTIGWVCALSIEQTAARAMLDEESQDVHIRKAANDTNTYTLGSIERHMIVIACLPKGQLGVVRASKVATSMTSTFRNIKFVLMYSDRRVSRCCSVDFGKTTDGKFERTGSLNNPPTLLLTALAKMESDHELDGSKIQENLNIMFKKRPNLKDKYGRSEKLEDVLFSASYNHVNHPSNPNLTQSSGGVQGSPQGGTGCLYCDHSKATKREVGEPAVHYGLIASGSQVIKDAAYRDEINKNLDGNTLCIEMEAAGLMDDFPCLVIRGICDYADSHKNDAWQKHAAAVAAALTKELLQKVPPIEVDGQRTVVETLAQELRENLTDIHFTALATRNELTKLGAQAQRDETEVILEWLTPIEHGIQQSDCLRRRQPGTGEWFLTSTEYLTWLSAETESDHQALYCPGIPGGGKTIIMSAVINDISKRFVSPGTVGIAYIYCNFQRKEDQTLECFLSSLIKQLGVIPDGLVRLHKDNKRAGTVPSAQELFDVLCLICDSYSTLFFLIDALDECQADSCSALISALLSLLARRLTVVKIFATSRFVPEIEKRFDKALKLEIKATSEDIHRYIQHRLPQIPVRLTETPGLQDRITGEISNVVDGMFLLAQLYLEALKDATSVREIISALGSFKHKGVDKVGNKCQLSHVYDEAYKDAMKRIQGQTPNRRDLGTRVVSWITHVSRPLTVLELRHALAVDTNKNEVDYENIRDVDVVLSVCAGLVTIEDESMIIRLVHYTAQEFFQRASETYFPGYHAIMASICVKYVCIVYHSPGYRDRFNLWDKSSSYPFLSYASHGWGYHTVQGCCLCKDVETFLLHHEDIMQSLSSFKTLSTLTSSSKKFPESGLGWAAFYGIDEAIDVFRQKRRVVNATDSSGMTPMFYAAIEGKITFMRLLFKFSANLSHKSQHNLLHLAARLGNSDVVGLLLEQGADADRQDSDQRTPLIIAVVSNHLSAARKLLLGGAPIGTLGRGGRTALHEAAVFDRVDIAEVLLQFGAQVESHDDKGQTPLGIAARSGSEALASLLLAHGGLINAGSKFDKSPLLLARQDWMIQLLIAKSGPIHPKACIDHANALYIASSIGNINKVKQLIATGLSEATLRGTHLEIALLMAMRYQRANIVNIIVQESTKVDSLHHFALIFAIETGHLDIAARLINRFGSNFAENQVEFPTQRSALSSALQHGYTDVAKLLVKKDIGLDSIQGHEGQNALRRALNHSYFDAARLLIKAGVHPQDIPNSLYQKLLNSALNQGYPDVAMFLIGEGEQSFGESALTIAIERGYLDVVDLLVYRGEVNDMQRNSYQTVLFEAIDKDYIDAAKALFKSCTQIGALGAPTRKTFLFRAVSHGSAEFARFLIENGASIDGGQGPGKMTVLIRAVANNLLDVAKLLIEKGAEVNGVQEPGGRTPLFVTVERATRKVSIADEYLETASLMIASGTELDGVQGPAGQMILFKAAMGGDNGGNMTKLLIDAGINIKAQDENGQTALFQSTETSARLLIEKGANVRTRDRLGRTALHEQCRRWPIASVVPVVLMLLQSGADVNATDSNGLNPLCFACEVEATASNFHRPYDIFKIDNYKIDKRFVDVVVCLINAGSALPNDKTMARQVMDGLCLEMSTLTNPEAFEEATQRFKTLEKN</sequence>
<dbReference type="Pfam" id="PF12796">
    <property type="entry name" value="Ank_2"/>
    <property type="match status" value="5"/>
</dbReference>
<dbReference type="SUPFAM" id="SSF48403">
    <property type="entry name" value="Ankyrin repeat"/>
    <property type="match status" value="2"/>
</dbReference>
<dbReference type="PANTHER" id="PTHR24198:SF165">
    <property type="entry name" value="ANKYRIN REPEAT-CONTAINING PROTEIN-RELATED"/>
    <property type="match status" value="1"/>
</dbReference>
<evidence type="ECO:0000256" key="4">
    <source>
        <dbReference type="SAM" id="MobiDB-lite"/>
    </source>
</evidence>
<feature type="repeat" description="ANK" evidence="3">
    <location>
        <begin position="1001"/>
        <end position="1033"/>
    </location>
</feature>
<dbReference type="SUPFAM" id="SSF52540">
    <property type="entry name" value="P-loop containing nucleoside triphosphate hydrolases"/>
    <property type="match status" value="1"/>
</dbReference>
<keyword evidence="1" id="KW-0677">Repeat</keyword>
<dbReference type="InterPro" id="IPR002110">
    <property type="entry name" value="Ankyrin_rpt"/>
</dbReference>
<evidence type="ECO:0000256" key="2">
    <source>
        <dbReference type="ARBA" id="ARBA00023043"/>
    </source>
</evidence>
<evidence type="ECO:0000256" key="1">
    <source>
        <dbReference type="ARBA" id="ARBA00022737"/>
    </source>
</evidence>
<feature type="repeat" description="ANK" evidence="3">
    <location>
        <begin position="1034"/>
        <end position="1066"/>
    </location>
</feature>
<dbReference type="Proteomes" id="UP001243330">
    <property type="component" value="Unassembled WGS sequence"/>
</dbReference>
<feature type="compositionally biased region" description="Basic residues" evidence="4">
    <location>
        <begin position="1"/>
        <end position="11"/>
    </location>
</feature>
<dbReference type="PROSITE" id="PS50088">
    <property type="entry name" value="ANK_REPEAT"/>
    <property type="match status" value="7"/>
</dbReference>
<feature type="repeat" description="ANK" evidence="3">
    <location>
        <begin position="904"/>
        <end position="936"/>
    </location>
</feature>
<feature type="domain" description="GPI inositol-deacylase winged helix" evidence="5">
    <location>
        <begin position="698"/>
        <end position="773"/>
    </location>
</feature>
<name>A0AAD9AXC1_9PEZI</name>
<dbReference type="Gene3D" id="3.40.50.1580">
    <property type="entry name" value="Nucleoside phosphorylase domain"/>
    <property type="match status" value="2"/>
</dbReference>
<gene>
    <name evidence="7" type="ORF">CCHR01_01619</name>
</gene>
<dbReference type="Pfam" id="PF24883">
    <property type="entry name" value="NPHP3_N"/>
    <property type="match status" value="1"/>
</dbReference>
<evidence type="ECO:0000313" key="8">
    <source>
        <dbReference type="Proteomes" id="UP001243330"/>
    </source>
</evidence>
<dbReference type="Gene3D" id="1.25.40.20">
    <property type="entry name" value="Ankyrin repeat-containing domain"/>
    <property type="match status" value="3"/>
</dbReference>
<dbReference type="EMBL" id="JAQOWY010000017">
    <property type="protein sequence ID" value="KAK1855763.1"/>
    <property type="molecule type" value="Genomic_DNA"/>
</dbReference>
<dbReference type="InterPro" id="IPR027417">
    <property type="entry name" value="P-loop_NTPase"/>
</dbReference>
<evidence type="ECO:0000256" key="3">
    <source>
        <dbReference type="PROSITE-ProRule" id="PRU00023"/>
    </source>
</evidence>
<evidence type="ECO:0000259" key="6">
    <source>
        <dbReference type="Pfam" id="PF24883"/>
    </source>
</evidence>
<accession>A0AAD9AXC1</accession>
<reference evidence="7" key="1">
    <citation type="submission" date="2023-01" db="EMBL/GenBank/DDBJ databases">
        <title>Colletotrichum chrysophilum M932 genome sequence.</title>
        <authorList>
            <person name="Baroncelli R."/>
        </authorList>
    </citation>
    <scope>NUCLEOTIDE SEQUENCE</scope>
    <source>
        <strain evidence="7">M932</strain>
    </source>
</reference>
<dbReference type="Pfam" id="PF22939">
    <property type="entry name" value="WHD_GPIID"/>
    <property type="match status" value="1"/>
</dbReference>
<dbReference type="Gene3D" id="3.40.50.300">
    <property type="entry name" value="P-loop containing nucleotide triphosphate hydrolases"/>
    <property type="match status" value="1"/>
</dbReference>
<keyword evidence="8" id="KW-1185">Reference proteome</keyword>
<dbReference type="InterPro" id="IPR054471">
    <property type="entry name" value="GPIID_WHD"/>
</dbReference>
<dbReference type="InterPro" id="IPR036770">
    <property type="entry name" value="Ankyrin_rpt-contain_sf"/>
</dbReference>
<feature type="region of interest" description="Disordered" evidence="4">
    <location>
        <begin position="1"/>
        <end position="28"/>
    </location>
</feature>
<keyword evidence="2 3" id="KW-0040">ANK repeat</keyword>
<comment type="caution">
    <text evidence="7">The sequence shown here is derived from an EMBL/GenBank/DDBJ whole genome shotgun (WGS) entry which is preliminary data.</text>
</comment>
<feature type="repeat" description="ANK" evidence="3">
    <location>
        <begin position="935"/>
        <end position="967"/>
    </location>
</feature>
<feature type="repeat" description="ANK" evidence="3">
    <location>
        <begin position="1473"/>
        <end position="1507"/>
    </location>
</feature>
<dbReference type="PROSITE" id="PS50297">
    <property type="entry name" value="ANK_REP_REGION"/>
    <property type="match status" value="4"/>
</dbReference>